<dbReference type="CTD" id="10240"/>
<accession>A0AA97KCE1</accession>
<feature type="coiled-coil region" evidence="9">
    <location>
        <begin position="379"/>
        <end position="406"/>
    </location>
</feature>
<evidence type="ECO:0000256" key="6">
    <source>
        <dbReference type="ARBA" id="ARBA00023274"/>
    </source>
</evidence>
<evidence type="ECO:0000313" key="11">
    <source>
        <dbReference type="RefSeq" id="XP_054853056.1"/>
    </source>
</evidence>
<dbReference type="GO" id="GO:0003735">
    <property type="term" value="F:structural constituent of ribosome"/>
    <property type="evidence" value="ECO:0007669"/>
    <property type="project" value="InterPro"/>
</dbReference>
<dbReference type="RefSeq" id="XP_054853056.1">
    <property type="nucleotide sequence ID" value="XM_054997081.1"/>
</dbReference>
<keyword evidence="6" id="KW-0687">Ribonucleoprotein</keyword>
<evidence type="ECO:0000256" key="2">
    <source>
        <dbReference type="ARBA" id="ARBA00011057"/>
    </source>
</evidence>
<sequence>MWRGSVFGAESFRACLRARRGGLVAQDRYRVQGYYLATLAFKVSQLACSSKQCKSFGISAVFWTSEDERHTPVNDIDEKTDERNKREAMEATAKKNLLNVLSEMKVEVSSKKTFQKLKAQKMKDKKKDLPEHLESTSSMFQKAAEDKAKSKQLGPELVAAASAVASSLPFDRKSTISELLQLLKKQKDVTEERRRGEATNISKIVTNMKIGKKPPTRDAFRASNQIQFDDDGRGYMIEKAFSREPSNLKRRGLYLSKRLNIFPAPPPATEKSLETVTEPTIWDVELAKEIAAVGQRPPRNGFEEMIEWTKEGKLWEFPIDNEAGFEDDVEFHEHIFLDKHLADFPKEGPIRHFMELVTCGLSKNSYLSVKEKVEYIDWFRNYFKEKEELLKEIEAHEKEAVLEREKLSK</sequence>
<comment type="similarity">
    <text evidence="2">Belongs to the mitochondrion-specific ribosomal protein mS31 family.</text>
</comment>
<dbReference type="Proteomes" id="UP001190640">
    <property type="component" value="Chromosome 1"/>
</dbReference>
<dbReference type="GeneID" id="129341728"/>
<evidence type="ECO:0000256" key="4">
    <source>
        <dbReference type="ARBA" id="ARBA00022980"/>
    </source>
</evidence>
<dbReference type="AlphaFoldDB" id="A0AA97KCE1"/>
<keyword evidence="10" id="KW-1185">Reference proteome</keyword>
<dbReference type="KEGG" id="emc:129341728"/>
<reference evidence="11" key="1">
    <citation type="submission" date="2025-08" db="UniProtKB">
        <authorList>
            <consortium name="RefSeq"/>
        </authorList>
    </citation>
    <scope>IDENTIFICATION</scope>
    <source>
        <tissue evidence="11">Blood</tissue>
    </source>
</reference>
<dbReference type="PANTHER" id="PTHR13231:SF3">
    <property type="entry name" value="SMALL RIBOSOMAL SUBUNIT PROTEIN MS31"/>
    <property type="match status" value="1"/>
</dbReference>
<proteinExistence type="inferred from homology"/>
<evidence type="ECO:0000313" key="10">
    <source>
        <dbReference type="Proteomes" id="UP001190640"/>
    </source>
</evidence>
<evidence type="ECO:0000256" key="3">
    <source>
        <dbReference type="ARBA" id="ARBA00022946"/>
    </source>
</evidence>
<keyword evidence="5" id="KW-0496">Mitochondrion</keyword>
<protein>
    <recommendedName>
        <fullName evidence="7">Small ribosomal subunit protein mS31</fullName>
    </recommendedName>
    <alternativeName>
        <fullName evidence="8">28S ribosomal protein S31, mitochondrial</fullName>
    </alternativeName>
</protein>
<evidence type="ECO:0000256" key="9">
    <source>
        <dbReference type="SAM" id="Coils"/>
    </source>
</evidence>
<keyword evidence="3" id="KW-0809">Transit peptide</keyword>
<evidence type="ECO:0000256" key="1">
    <source>
        <dbReference type="ARBA" id="ARBA00004173"/>
    </source>
</evidence>
<evidence type="ECO:0000256" key="5">
    <source>
        <dbReference type="ARBA" id="ARBA00023128"/>
    </source>
</evidence>
<dbReference type="Pfam" id="PF15433">
    <property type="entry name" value="MRP-S31"/>
    <property type="match status" value="1"/>
</dbReference>
<gene>
    <name evidence="11" type="primary">MRPS31</name>
</gene>
<comment type="subcellular location">
    <subcellularLocation>
        <location evidence="1">Mitochondrion</location>
    </subcellularLocation>
</comment>
<keyword evidence="4 11" id="KW-0689">Ribosomal protein</keyword>
<dbReference type="GO" id="GO:0005763">
    <property type="term" value="C:mitochondrial small ribosomal subunit"/>
    <property type="evidence" value="ECO:0007669"/>
    <property type="project" value="InterPro"/>
</dbReference>
<evidence type="ECO:0000256" key="7">
    <source>
        <dbReference type="ARBA" id="ARBA00035133"/>
    </source>
</evidence>
<evidence type="ECO:0000256" key="8">
    <source>
        <dbReference type="ARBA" id="ARBA00035363"/>
    </source>
</evidence>
<dbReference type="InterPro" id="IPR026299">
    <property type="entry name" value="MRP-S31"/>
</dbReference>
<dbReference type="PANTHER" id="PTHR13231">
    <property type="entry name" value="MITOCHONDRIAL RIBOSOMAL PROTEIN S31"/>
    <property type="match status" value="1"/>
</dbReference>
<name>A0AA97KCE1_EUBMA</name>
<keyword evidence="9" id="KW-0175">Coiled coil</keyword>
<organism evidence="10 11">
    <name type="scientific">Eublepharis macularius</name>
    <name type="common">Leopard gecko</name>
    <name type="synonym">Cyrtodactylus macularius</name>
    <dbReference type="NCBI Taxonomy" id="481883"/>
    <lineage>
        <taxon>Eukaryota</taxon>
        <taxon>Metazoa</taxon>
        <taxon>Chordata</taxon>
        <taxon>Craniata</taxon>
        <taxon>Vertebrata</taxon>
        <taxon>Euteleostomi</taxon>
        <taxon>Lepidosauria</taxon>
        <taxon>Squamata</taxon>
        <taxon>Bifurcata</taxon>
        <taxon>Gekkota</taxon>
        <taxon>Eublepharidae</taxon>
        <taxon>Eublepharinae</taxon>
        <taxon>Eublepharis</taxon>
    </lineage>
</organism>